<dbReference type="STRING" id="74969.FAD_0489"/>
<reference evidence="1 2" key="1">
    <citation type="submission" date="2011-10" db="EMBL/GenBank/DDBJ databases">
        <title>Metabolic and evolutionary patterns in the extreme acidophile Ferroplasma acidiphilum.</title>
        <authorList>
            <person name="Golyshina O.V."/>
            <person name="Kozyavkin S.A."/>
            <person name="Tatusov R.L."/>
            <person name="Slesarev A.I."/>
            <person name="Golyshin P.N."/>
        </authorList>
    </citation>
    <scope>NUCLEOTIDE SEQUENCE [LARGE SCALE GENOMIC DNA]</scope>
    <source>
        <strain evidence="2">Y</strain>
    </source>
</reference>
<organism evidence="1 2">
    <name type="scientific">Ferroplasma acidiphilum</name>
    <dbReference type="NCBI Taxonomy" id="74969"/>
    <lineage>
        <taxon>Archaea</taxon>
        <taxon>Methanobacteriati</taxon>
        <taxon>Thermoplasmatota</taxon>
        <taxon>Thermoplasmata</taxon>
        <taxon>Thermoplasmatales</taxon>
        <taxon>Ferroplasmaceae</taxon>
        <taxon>Ferroplasma</taxon>
    </lineage>
</organism>
<dbReference type="Proteomes" id="UP000192050">
    <property type="component" value="Chromosome"/>
</dbReference>
<protein>
    <submittedName>
        <fullName evidence="1">Uncharacterized protein</fullName>
    </submittedName>
</protein>
<name>A0A1V0N2N5_9ARCH</name>
<dbReference type="GeneID" id="16025692"/>
<dbReference type="SUPFAM" id="SSF53448">
    <property type="entry name" value="Nucleotide-diphospho-sugar transferases"/>
    <property type="match status" value="1"/>
</dbReference>
<evidence type="ECO:0000313" key="2">
    <source>
        <dbReference type="Proteomes" id="UP000192050"/>
    </source>
</evidence>
<accession>A0A1V0N2N5</accession>
<dbReference type="RefSeq" id="WP_009887545.1">
    <property type="nucleotide sequence ID" value="NZ_CP015363.1"/>
</dbReference>
<proteinExistence type="predicted"/>
<evidence type="ECO:0000313" key="1">
    <source>
        <dbReference type="EMBL" id="ARD84403.1"/>
    </source>
</evidence>
<dbReference type="AlphaFoldDB" id="A0A1V0N2N5"/>
<dbReference type="GeneID" id="31675998"/>
<dbReference type="EMBL" id="CP015363">
    <property type="protein sequence ID" value="ARD84403.1"/>
    <property type="molecule type" value="Genomic_DNA"/>
</dbReference>
<keyword evidence="2" id="KW-1185">Reference proteome</keyword>
<dbReference type="OrthoDB" id="56476at2157"/>
<gene>
    <name evidence="1" type="ORF">FAD_0489</name>
</gene>
<dbReference type="KEGG" id="fai:FAD_0489"/>
<dbReference type="InterPro" id="IPR029044">
    <property type="entry name" value="Nucleotide-diphossugar_trans"/>
</dbReference>
<sequence length="297" mass="34537">MESYEVKEMPISYSREIKLSFCAVADEISDQMKKSLESIINVAEEIGYPYELVITTHIPVDVKSDKIKFINEAFTTPGAGKQLAYIHSNGNYLIIFNPYNIYSPETSDVVHSFLEKREKRALIYNLIVISRDLLDKTGGWRDLREYEDIDLLARIAAEGGIVAFPAERYDSLLYRVPDKESFIDRFLNFRDAIISCNFGLKDIKIFHIEPFYVSFISLLLSKLSRTKPYKFKENNRIIVMEGIMESLILKDFENYFIPVTIPKLHISSTELNYMEKRSYLWNKVNKSIMEIIQVSDN</sequence>